<dbReference type="OrthoDB" id="3364649at2759"/>
<name>A0A1E3QSK4_9ASCO</name>
<dbReference type="Proteomes" id="UP000094336">
    <property type="component" value="Unassembled WGS sequence"/>
</dbReference>
<dbReference type="RefSeq" id="XP_018985245.1">
    <property type="nucleotide sequence ID" value="XM_019128887.1"/>
</dbReference>
<evidence type="ECO:0008006" key="5">
    <source>
        <dbReference type="Google" id="ProtNLM"/>
    </source>
</evidence>
<feature type="compositionally biased region" description="Basic residues" evidence="2">
    <location>
        <begin position="128"/>
        <end position="143"/>
    </location>
</feature>
<keyword evidence="4" id="KW-1185">Reference proteome</keyword>
<keyword evidence="1" id="KW-0175">Coiled coil</keyword>
<evidence type="ECO:0000256" key="1">
    <source>
        <dbReference type="SAM" id="Coils"/>
    </source>
</evidence>
<gene>
    <name evidence="3" type="ORF">BABINDRAFT_161584</name>
</gene>
<evidence type="ECO:0000313" key="3">
    <source>
        <dbReference type="EMBL" id="ODQ79917.1"/>
    </source>
</evidence>
<organism evidence="3 4">
    <name type="scientific">Babjeviella inositovora NRRL Y-12698</name>
    <dbReference type="NCBI Taxonomy" id="984486"/>
    <lineage>
        <taxon>Eukaryota</taxon>
        <taxon>Fungi</taxon>
        <taxon>Dikarya</taxon>
        <taxon>Ascomycota</taxon>
        <taxon>Saccharomycotina</taxon>
        <taxon>Pichiomycetes</taxon>
        <taxon>Serinales incertae sedis</taxon>
        <taxon>Babjeviella</taxon>
    </lineage>
</organism>
<dbReference type="PANTHER" id="PTHR14778">
    <property type="entry name" value="KINETOCHORE-ASSOCIATED PROTEIN DSN1 HOMOLOG"/>
    <property type="match status" value="1"/>
</dbReference>
<reference evidence="4" key="1">
    <citation type="submission" date="2016-05" db="EMBL/GenBank/DDBJ databases">
        <title>Comparative genomics of biotechnologically important yeasts.</title>
        <authorList>
            <consortium name="DOE Joint Genome Institute"/>
            <person name="Riley R."/>
            <person name="Haridas S."/>
            <person name="Wolfe K.H."/>
            <person name="Lopes M.R."/>
            <person name="Hittinger C.T."/>
            <person name="Goker M."/>
            <person name="Salamov A."/>
            <person name="Wisecaver J."/>
            <person name="Long T.M."/>
            <person name="Aerts A.L."/>
            <person name="Barry K."/>
            <person name="Choi C."/>
            <person name="Clum A."/>
            <person name="Coughlan A.Y."/>
            <person name="Deshpande S."/>
            <person name="Douglass A.P."/>
            <person name="Hanson S.J."/>
            <person name="Klenk H.-P."/>
            <person name="Labutti K."/>
            <person name="Lapidus A."/>
            <person name="Lindquist E."/>
            <person name="Lipzen A."/>
            <person name="Meier-Kolthoff J.P."/>
            <person name="Ohm R.A."/>
            <person name="Otillar R.P."/>
            <person name="Pangilinan J."/>
            <person name="Peng Y."/>
            <person name="Rokas A."/>
            <person name="Rosa C.A."/>
            <person name="Scheuner C."/>
            <person name="Sibirny A.A."/>
            <person name="Slot J.C."/>
            <person name="Stielow J.B."/>
            <person name="Sun H."/>
            <person name="Kurtzman C.P."/>
            <person name="Blackwell M."/>
            <person name="Grigoriev I.V."/>
            <person name="Jeffries T.W."/>
        </authorList>
    </citation>
    <scope>NUCLEOTIDE SEQUENCE [LARGE SCALE GENOMIC DNA]</scope>
    <source>
        <strain evidence="4">NRRL Y-12698</strain>
    </source>
</reference>
<dbReference type="EMBL" id="KV454431">
    <property type="protein sequence ID" value="ODQ79917.1"/>
    <property type="molecule type" value="Genomic_DNA"/>
</dbReference>
<dbReference type="InterPro" id="IPR013218">
    <property type="entry name" value="Dsn1/Mis13"/>
</dbReference>
<evidence type="ECO:0000256" key="2">
    <source>
        <dbReference type="SAM" id="MobiDB-lite"/>
    </source>
</evidence>
<dbReference type="GeneID" id="30146740"/>
<dbReference type="AlphaFoldDB" id="A0A1E3QSK4"/>
<proteinExistence type="predicted"/>
<dbReference type="GO" id="GO:0007059">
    <property type="term" value="P:chromosome segregation"/>
    <property type="evidence" value="ECO:0007669"/>
    <property type="project" value="InterPro"/>
</dbReference>
<feature type="compositionally biased region" description="Basic residues" evidence="2">
    <location>
        <begin position="25"/>
        <end position="35"/>
    </location>
</feature>
<protein>
    <recommendedName>
        <fullName evidence="5">Kinetochore protein mis13</fullName>
    </recommendedName>
</protein>
<dbReference type="GO" id="GO:0051301">
    <property type="term" value="P:cell division"/>
    <property type="evidence" value="ECO:0007669"/>
    <property type="project" value="InterPro"/>
</dbReference>
<evidence type="ECO:0000313" key="4">
    <source>
        <dbReference type="Proteomes" id="UP000094336"/>
    </source>
</evidence>
<feature type="compositionally biased region" description="Basic and acidic residues" evidence="2">
    <location>
        <begin position="173"/>
        <end position="182"/>
    </location>
</feature>
<dbReference type="PANTHER" id="PTHR14778:SF2">
    <property type="entry name" value="KINETOCHORE-ASSOCIATED PROTEIN DSN1 HOMOLOG"/>
    <property type="match status" value="1"/>
</dbReference>
<accession>A0A1E3QSK4</accession>
<dbReference type="Pfam" id="PF08202">
    <property type="entry name" value="MIS13"/>
    <property type="match status" value="1"/>
</dbReference>
<sequence length="516" mass="57332">MTGNGKRRSTRLKKNPDEPAQAKVLTKKVLGRKTNKLNELLKQGNTVLPPPEAAPSTKERRAKRKSTFEEDNGFVFKRKPGAASVEEPVDPLETIKINISKKNTTAVAKTKNTTAAAKAKSATETAKRKNKPRKTKPVAKAKKNSQQVSPPDDEALLRAERKTFSFQMSSPDARAKPPKDLRSPPSPPNTSPLAEQASTSYMSLPLTESPIQRRNKTLRSGQRRASLGNRGKRVSSIGNGFVATPHQDVATGDYFKHLDSSLPEPHRMKQLLTWCFRKVLENDANAESREQKMNKTNDETTAANIAKVIKDELIHDLINGKISASWYSRAEESEQKEMQANDVPEKILPNSQNVQNAKNIEEFKIRLKNLQREKAEWETTANKSLTSLSQTSVQQLSKTEVSKMDMEPYVPVLDDSLVDKMSQYQASVSREAKNTLQASIDGLYDRTHKLKSSYFLIDQFSKSSSVSLNEAVKGMFLGSTLRTGEGKFGTGTSGPAQVETRALLRGIARLDKSKRV</sequence>
<feature type="region of interest" description="Disordered" evidence="2">
    <location>
        <begin position="101"/>
        <end position="240"/>
    </location>
</feature>
<feature type="region of interest" description="Disordered" evidence="2">
    <location>
        <begin position="1"/>
        <end position="87"/>
    </location>
</feature>
<feature type="compositionally biased region" description="Basic residues" evidence="2">
    <location>
        <begin position="1"/>
        <end position="13"/>
    </location>
</feature>
<feature type="compositionally biased region" description="Low complexity" evidence="2">
    <location>
        <begin position="101"/>
        <end position="124"/>
    </location>
</feature>
<dbReference type="GO" id="GO:0000444">
    <property type="term" value="C:MIS12/MIND type complex"/>
    <property type="evidence" value="ECO:0007669"/>
    <property type="project" value="InterPro"/>
</dbReference>
<dbReference type="STRING" id="984486.A0A1E3QSK4"/>
<feature type="coiled-coil region" evidence="1">
    <location>
        <begin position="353"/>
        <end position="387"/>
    </location>
</feature>
<feature type="compositionally biased region" description="Polar residues" evidence="2">
    <location>
        <begin position="191"/>
        <end position="202"/>
    </location>
</feature>